<gene>
    <name evidence="2" type="ORF">COV57_00870</name>
</gene>
<evidence type="ECO:0000313" key="3">
    <source>
        <dbReference type="Proteomes" id="UP000229893"/>
    </source>
</evidence>
<evidence type="ECO:0000256" key="1">
    <source>
        <dbReference type="SAM" id="Coils"/>
    </source>
</evidence>
<comment type="caution">
    <text evidence="2">The sequence shown here is derived from an EMBL/GenBank/DDBJ whole genome shotgun (WGS) entry which is preliminary data.</text>
</comment>
<evidence type="ECO:0008006" key="4">
    <source>
        <dbReference type="Google" id="ProtNLM"/>
    </source>
</evidence>
<dbReference type="EMBL" id="PCWO01000013">
    <property type="protein sequence ID" value="PIR05107.1"/>
    <property type="molecule type" value="Genomic_DNA"/>
</dbReference>
<keyword evidence="1" id="KW-0175">Coiled coil</keyword>
<protein>
    <recommendedName>
        <fullName evidence="4">t-SNARE coiled-coil homology domain-containing protein</fullName>
    </recommendedName>
</protein>
<proteinExistence type="predicted"/>
<dbReference type="AlphaFoldDB" id="A0A2H0N8B4"/>
<reference evidence="2 3" key="1">
    <citation type="submission" date="2017-09" db="EMBL/GenBank/DDBJ databases">
        <title>Depth-based differentiation of microbial function through sediment-hosted aquifers and enrichment of novel symbionts in the deep terrestrial subsurface.</title>
        <authorList>
            <person name="Probst A.J."/>
            <person name="Ladd B."/>
            <person name="Jarett J.K."/>
            <person name="Geller-Mcgrath D.E."/>
            <person name="Sieber C.M."/>
            <person name="Emerson J.B."/>
            <person name="Anantharaman K."/>
            <person name="Thomas B.C."/>
            <person name="Malmstrom R."/>
            <person name="Stieglmeier M."/>
            <person name="Klingl A."/>
            <person name="Woyke T."/>
            <person name="Ryan C.M."/>
            <person name="Banfield J.F."/>
        </authorList>
    </citation>
    <scope>NUCLEOTIDE SEQUENCE [LARGE SCALE GENOMIC DNA]</scope>
    <source>
        <strain evidence="2">CG11_big_fil_rev_8_21_14_0_20_35_14</strain>
    </source>
</reference>
<accession>A0A2H0N8B4</accession>
<name>A0A2H0N8B4_9BACT</name>
<feature type="coiled-coil region" evidence="1">
    <location>
        <begin position="45"/>
        <end position="79"/>
    </location>
</feature>
<evidence type="ECO:0000313" key="2">
    <source>
        <dbReference type="EMBL" id="PIR05107.1"/>
    </source>
</evidence>
<dbReference type="Proteomes" id="UP000229893">
    <property type="component" value="Unassembled WGS sequence"/>
</dbReference>
<sequence length="127" mass="14676">MIKKKPKMTLKKSDDNQMTLEKLATLTQQGFLELKSDINEVKVDLNEVKVDLNEVKVDLNEVKADLNSVKNDLVDFKDEMSGHLDNIHGQLKDLNEGNTFSYAEYRRQEKTLINHETRLSKLEKSKV</sequence>
<dbReference type="Gene3D" id="1.20.58.130">
    <property type="match status" value="1"/>
</dbReference>
<organism evidence="2 3">
    <name type="scientific">Candidatus Liptonbacteria bacterium CG11_big_fil_rev_8_21_14_0_20_35_14</name>
    <dbReference type="NCBI Taxonomy" id="1974634"/>
    <lineage>
        <taxon>Bacteria</taxon>
        <taxon>Candidatus Liptoniibacteriota</taxon>
    </lineage>
</organism>